<feature type="domain" description="SEFIR" evidence="10">
    <location>
        <begin position="328"/>
        <end position="464"/>
    </location>
</feature>
<reference evidence="11 12" key="1">
    <citation type="journal article" date="2014" name="Nat. Commun.">
        <title>Molecular traces of alternative social organization in a termite genome.</title>
        <authorList>
            <person name="Terrapon N."/>
            <person name="Li C."/>
            <person name="Robertson H.M."/>
            <person name="Ji L."/>
            <person name="Meng X."/>
            <person name="Booth W."/>
            <person name="Chen Z."/>
            <person name="Childers C.P."/>
            <person name="Glastad K.M."/>
            <person name="Gokhale K."/>
            <person name="Gowin J."/>
            <person name="Gronenberg W."/>
            <person name="Hermansen R.A."/>
            <person name="Hu H."/>
            <person name="Hunt B.G."/>
            <person name="Huylmans A.K."/>
            <person name="Khalil S.M."/>
            <person name="Mitchell R.D."/>
            <person name="Munoz-Torres M.C."/>
            <person name="Mustard J.A."/>
            <person name="Pan H."/>
            <person name="Reese J.T."/>
            <person name="Scharf M.E."/>
            <person name="Sun F."/>
            <person name="Vogel H."/>
            <person name="Xiao J."/>
            <person name="Yang W."/>
            <person name="Yang Z."/>
            <person name="Yang Z."/>
            <person name="Zhou J."/>
            <person name="Zhu J."/>
            <person name="Brent C.S."/>
            <person name="Elsik C.G."/>
            <person name="Goodisman M.A."/>
            <person name="Liberles D.A."/>
            <person name="Roe R.M."/>
            <person name="Vargo E.L."/>
            <person name="Vilcinskas A."/>
            <person name="Wang J."/>
            <person name="Bornberg-Bauer E."/>
            <person name="Korb J."/>
            <person name="Zhang G."/>
            <person name="Liebig J."/>
        </authorList>
    </citation>
    <scope>NUCLEOTIDE SEQUENCE [LARGE SCALE GENOMIC DNA]</scope>
    <source>
        <tissue evidence="11">Whole organism</tissue>
    </source>
</reference>
<evidence type="ECO:0000256" key="7">
    <source>
        <dbReference type="ARBA" id="ARBA00023180"/>
    </source>
</evidence>
<evidence type="ECO:0000313" key="11">
    <source>
        <dbReference type="EMBL" id="KDR18225.1"/>
    </source>
</evidence>
<feature type="transmembrane region" description="Helical" evidence="8">
    <location>
        <begin position="296"/>
        <end position="315"/>
    </location>
</feature>
<dbReference type="GO" id="GO:0030368">
    <property type="term" value="F:interleukin-17 receptor activity"/>
    <property type="evidence" value="ECO:0007669"/>
    <property type="project" value="InterPro"/>
</dbReference>
<evidence type="ECO:0000256" key="1">
    <source>
        <dbReference type="ARBA" id="ARBA00004479"/>
    </source>
</evidence>
<evidence type="ECO:0000256" key="2">
    <source>
        <dbReference type="ARBA" id="ARBA00022692"/>
    </source>
</evidence>
<dbReference type="Proteomes" id="UP000027135">
    <property type="component" value="Unassembled WGS sequence"/>
</dbReference>
<sequence>MTAGVKMYFRVLGVLSIFAIVALESAAAAFSYCSNDSVSCMTQLLHLNASNSACMVVSYLQSDCAKWSFNVGGLSHNLGAVVLKAYPYEESGYRLSVFNVSLTDIRWTSLRFRFKQNGYDNKHFCREFNVSSEYSIPELFYDCLWTKSNYEETYFTFEYEAQTLQHTEVRKYVTELPSYKHIAPRTELKNWSPFLYVDVSESPVFIAKWQQAPSHFGVQNYRVQVFSKVESSEMNLQASEVIPGANENHELSYKFDAFHSGDYHFEVCILSNNCTDGLCKIAKSPYITVRTFIPKTLIFCCLILLSLFLFILCVWRRQHHPVVADAKLPVVLIIYTPSHAAHVKCMVTLTEYLRNVCFVEALLDQLDIQVSETKDPFMWCNEAFSRADFVMVVSSPPKCCNQEGIFRNVDVIALHFLKEKFSERNSRPDFFSVLMPYCTERDIPDEAKNLRMFKLTKDFDKMLRYIHNGGRFPTVMDYARTLLGPKLRGGKSDLNSRGCVLLAAMKEAEYDCVRVCNCKKLEVKENDVNGIQNTRYLPKLLTSSEEGNELGRNMCGSDSTDYLCESSEPLDVELPFLLDDLDLTGTAQMKVEPVKNSEALLSGVDLNSMKL</sequence>
<dbReference type="InterPro" id="IPR013568">
    <property type="entry name" value="SEFIR_dom"/>
</dbReference>
<keyword evidence="2 8" id="KW-0812">Transmembrane</keyword>
<evidence type="ECO:0000259" key="10">
    <source>
        <dbReference type="PROSITE" id="PS51534"/>
    </source>
</evidence>
<dbReference type="EMBL" id="KK852699">
    <property type="protein sequence ID" value="KDR18225.1"/>
    <property type="molecule type" value="Genomic_DNA"/>
</dbReference>
<keyword evidence="4 8" id="KW-1133">Transmembrane helix</keyword>
<comment type="subcellular location">
    <subcellularLocation>
        <location evidence="1">Membrane</location>
        <topology evidence="1">Single-pass type I membrane protein</topology>
    </subcellularLocation>
</comment>
<dbReference type="GO" id="GO:0016020">
    <property type="term" value="C:membrane"/>
    <property type="evidence" value="ECO:0007669"/>
    <property type="project" value="UniProtKB-SubCell"/>
</dbReference>
<organism evidence="11 12">
    <name type="scientific">Zootermopsis nevadensis</name>
    <name type="common">Dampwood termite</name>
    <dbReference type="NCBI Taxonomy" id="136037"/>
    <lineage>
        <taxon>Eukaryota</taxon>
        <taxon>Metazoa</taxon>
        <taxon>Ecdysozoa</taxon>
        <taxon>Arthropoda</taxon>
        <taxon>Hexapoda</taxon>
        <taxon>Insecta</taxon>
        <taxon>Pterygota</taxon>
        <taxon>Neoptera</taxon>
        <taxon>Polyneoptera</taxon>
        <taxon>Dictyoptera</taxon>
        <taxon>Blattodea</taxon>
        <taxon>Blattoidea</taxon>
        <taxon>Termitoidae</taxon>
        <taxon>Termopsidae</taxon>
        <taxon>Zootermopsis</taxon>
    </lineage>
</organism>
<accession>A0A067RDY3</accession>
<evidence type="ECO:0000256" key="6">
    <source>
        <dbReference type="ARBA" id="ARBA00023170"/>
    </source>
</evidence>
<dbReference type="AlphaFoldDB" id="A0A067RDY3"/>
<dbReference type="Gene3D" id="3.40.50.11530">
    <property type="match status" value="1"/>
</dbReference>
<keyword evidence="6" id="KW-0675">Receptor</keyword>
<keyword evidence="7" id="KW-0325">Glycoprotein</keyword>
<name>A0A067RDY3_ZOONE</name>
<evidence type="ECO:0000256" key="5">
    <source>
        <dbReference type="ARBA" id="ARBA00023136"/>
    </source>
</evidence>
<dbReference type="eggNOG" id="ENOG502S29E">
    <property type="taxonomic scope" value="Eukaryota"/>
</dbReference>
<evidence type="ECO:0000256" key="3">
    <source>
        <dbReference type="ARBA" id="ARBA00022729"/>
    </source>
</evidence>
<dbReference type="InParanoid" id="A0A067RDY3"/>
<dbReference type="Pfam" id="PF08357">
    <property type="entry name" value="SEFIR"/>
    <property type="match status" value="1"/>
</dbReference>
<dbReference type="PANTHER" id="PTHR15583:SF7">
    <property type="entry name" value="INTERLEUKIN CYTOKINE RECEPTOR-RELATED PROTEIN 2"/>
    <property type="match status" value="1"/>
</dbReference>
<evidence type="ECO:0000313" key="12">
    <source>
        <dbReference type="Proteomes" id="UP000027135"/>
    </source>
</evidence>
<dbReference type="OrthoDB" id="8186864at2759"/>
<dbReference type="InterPro" id="IPR039465">
    <property type="entry name" value="IL-17_rcpt-like"/>
</dbReference>
<keyword evidence="5 8" id="KW-0472">Membrane</keyword>
<feature type="signal peptide" evidence="9">
    <location>
        <begin position="1"/>
        <end position="29"/>
    </location>
</feature>
<dbReference type="PANTHER" id="PTHR15583">
    <property type="entry name" value="INTERLEUKIN-17 RECEPTOR"/>
    <property type="match status" value="1"/>
</dbReference>
<proteinExistence type="predicted"/>
<dbReference type="OMA" id="CLLVYSP"/>
<dbReference type="PROSITE" id="PS51534">
    <property type="entry name" value="SEFIR"/>
    <property type="match status" value="1"/>
</dbReference>
<keyword evidence="12" id="KW-1185">Reference proteome</keyword>
<evidence type="ECO:0000256" key="4">
    <source>
        <dbReference type="ARBA" id="ARBA00022989"/>
    </source>
</evidence>
<protein>
    <recommendedName>
        <fullName evidence="10">SEFIR domain-containing protein</fullName>
    </recommendedName>
</protein>
<gene>
    <name evidence="11" type="ORF">L798_06976</name>
</gene>
<keyword evidence="3 9" id="KW-0732">Signal</keyword>
<evidence type="ECO:0000256" key="8">
    <source>
        <dbReference type="SAM" id="Phobius"/>
    </source>
</evidence>
<feature type="chain" id="PRO_5001645020" description="SEFIR domain-containing protein" evidence="9">
    <location>
        <begin position="30"/>
        <end position="611"/>
    </location>
</feature>
<evidence type="ECO:0000256" key="9">
    <source>
        <dbReference type="SAM" id="SignalP"/>
    </source>
</evidence>